<gene>
    <name evidence="2" type="ORF">STAS_13821</name>
</gene>
<name>A0A5A7PY01_STRAF</name>
<feature type="region of interest" description="Disordered" evidence="1">
    <location>
        <begin position="35"/>
        <end position="54"/>
    </location>
</feature>
<feature type="non-terminal residue" evidence="2">
    <location>
        <position position="331"/>
    </location>
</feature>
<dbReference type="Proteomes" id="UP000325081">
    <property type="component" value="Unassembled WGS sequence"/>
</dbReference>
<comment type="caution">
    <text evidence="2">The sequence shown here is derived from an EMBL/GenBank/DDBJ whole genome shotgun (WGS) entry which is preliminary data.</text>
</comment>
<evidence type="ECO:0000313" key="2">
    <source>
        <dbReference type="EMBL" id="GER37422.1"/>
    </source>
</evidence>
<feature type="compositionally biased region" description="Polar residues" evidence="1">
    <location>
        <begin position="80"/>
        <end position="92"/>
    </location>
</feature>
<sequence>MVKKESILSINNPNSTGEIHGIGCPHRPCGFGALDPTLNPKAHPPDRSSEEFPVLKNAAPLLVNVRYSKRRRSLSPEDLPQSTTHQAQQLDSGATDGKEQPQPKSWRDLMKEDRPHVVLSEAADKGDGQDDDDVIVEYGPDGPNLKFKDSFYEACVNSWRNVVIIKQLGAQEEVTGMEDIQMRKEERGEGDIIFKADKGKGTTGSKLKGWTMKTKGGTKGDSKGVEGAQIQSDSLAANDDSLNFLGSQGQTVVRAETALDPSNHRAVHVLDNPTFNNNNASGPEGFEDQVNIDMVLNNSPTDAQEVISTSSLKDQANEISPCIMEAKLDDS</sequence>
<feature type="compositionally biased region" description="Basic and acidic residues" evidence="1">
    <location>
        <begin position="96"/>
        <end position="113"/>
    </location>
</feature>
<proteinExistence type="predicted"/>
<feature type="compositionally biased region" description="Low complexity" evidence="1">
    <location>
        <begin position="205"/>
        <end position="215"/>
    </location>
</feature>
<evidence type="ECO:0000313" key="3">
    <source>
        <dbReference type="Proteomes" id="UP000325081"/>
    </source>
</evidence>
<feature type="region of interest" description="Disordered" evidence="1">
    <location>
        <begin position="72"/>
        <end position="113"/>
    </location>
</feature>
<evidence type="ECO:0000256" key="1">
    <source>
        <dbReference type="SAM" id="MobiDB-lite"/>
    </source>
</evidence>
<organism evidence="2 3">
    <name type="scientific">Striga asiatica</name>
    <name type="common">Asiatic witchweed</name>
    <name type="synonym">Buchnera asiatica</name>
    <dbReference type="NCBI Taxonomy" id="4170"/>
    <lineage>
        <taxon>Eukaryota</taxon>
        <taxon>Viridiplantae</taxon>
        <taxon>Streptophyta</taxon>
        <taxon>Embryophyta</taxon>
        <taxon>Tracheophyta</taxon>
        <taxon>Spermatophyta</taxon>
        <taxon>Magnoliopsida</taxon>
        <taxon>eudicotyledons</taxon>
        <taxon>Gunneridae</taxon>
        <taxon>Pentapetalae</taxon>
        <taxon>asterids</taxon>
        <taxon>lamiids</taxon>
        <taxon>Lamiales</taxon>
        <taxon>Orobanchaceae</taxon>
        <taxon>Buchnereae</taxon>
        <taxon>Striga</taxon>
    </lineage>
</organism>
<dbReference type="AlphaFoldDB" id="A0A5A7PY01"/>
<reference evidence="3" key="1">
    <citation type="journal article" date="2019" name="Curr. Biol.">
        <title>Genome Sequence of Striga asiatica Provides Insight into the Evolution of Plant Parasitism.</title>
        <authorList>
            <person name="Yoshida S."/>
            <person name="Kim S."/>
            <person name="Wafula E.K."/>
            <person name="Tanskanen J."/>
            <person name="Kim Y.M."/>
            <person name="Honaas L."/>
            <person name="Yang Z."/>
            <person name="Spallek T."/>
            <person name="Conn C.E."/>
            <person name="Ichihashi Y."/>
            <person name="Cheong K."/>
            <person name="Cui S."/>
            <person name="Der J.P."/>
            <person name="Gundlach H."/>
            <person name="Jiao Y."/>
            <person name="Hori C."/>
            <person name="Ishida J.K."/>
            <person name="Kasahara H."/>
            <person name="Kiba T."/>
            <person name="Kim M.S."/>
            <person name="Koo N."/>
            <person name="Laohavisit A."/>
            <person name="Lee Y.H."/>
            <person name="Lumba S."/>
            <person name="McCourt P."/>
            <person name="Mortimer J.C."/>
            <person name="Mutuku J.M."/>
            <person name="Nomura T."/>
            <person name="Sasaki-Sekimoto Y."/>
            <person name="Seto Y."/>
            <person name="Wang Y."/>
            <person name="Wakatake T."/>
            <person name="Sakakibara H."/>
            <person name="Demura T."/>
            <person name="Yamaguchi S."/>
            <person name="Yoneyama K."/>
            <person name="Manabe R.I."/>
            <person name="Nelson D.C."/>
            <person name="Schulman A.H."/>
            <person name="Timko M.P."/>
            <person name="dePamphilis C.W."/>
            <person name="Choi D."/>
            <person name="Shirasu K."/>
        </authorList>
    </citation>
    <scope>NUCLEOTIDE SEQUENCE [LARGE SCALE GENOMIC DNA]</scope>
    <source>
        <strain evidence="3">cv. UVA1</strain>
    </source>
</reference>
<dbReference type="EMBL" id="BKCP01005361">
    <property type="protein sequence ID" value="GER37422.1"/>
    <property type="molecule type" value="Genomic_DNA"/>
</dbReference>
<keyword evidence="3" id="KW-1185">Reference proteome</keyword>
<dbReference type="OrthoDB" id="10654536at2759"/>
<feature type="region of interest" description="Disordered" evidence="1">
    <location>
        <begin position="205"/>
        <end position="225"/>
    </location>
</feature>
<protein>
    <submittedName>
        <fullName evidence="2">Pleckstrin homology (PH) domain-containing protein</fullName>
    </submittedName>
</protein>
<accession>A0A5A7PY01</accession>